<dbReference type="PaxDb" id="65489-OBART12G10030.1"/>
<accession>A0A0D3HTU1</accession>
<dbReference type="AlphaFoldDB" id="A0A0D3HTU1"/>
<dbReference type="HOGENOM" id="CLU_1789860_0_0_1"/>
<reference evidence="1" key="1">
    <citation type="journal article" date="2009" name="Rice">
        <title>De Novo Next Generation Sequencing of Plant Genomes.</title>
        <authorList>
            <person name="Rounsley S."/>
            <person name="Marri P.R."/>
            <person name="Yu Y."/>
            <person name="He R."/>
            <person name="Sisneros N."/>
            <person name="Goicoechea J.L."/>
            <person name="Lee S.J."/>
            <person name="Angelova A."/>
            <person name="Kudrna D."/>
            <person name="Luo M."/>
            <person name="Affourtit J."/>
            <person name="Desany B."/>
            <person name="Knight J."/>
            <person name="Niazi F."/>
            <person name="Egholm M."/>
            <person name="Wing R.A."/>
        </authorList>
    </citation>
    <scope>NUCLEOTIDE SEQUENCE [LARGE SCALE GENOMIC DNA]</scope>
    <source>
        <strain evidence="1">cv. IRGC 105608</strain>
    </source>
</reference>
<dbReference type="Proteomes" id="UP000026960">
    <property type="component" value="Chromosome 12"/>
</dbReference>
<evidence type="ECO:0000313" key="1">
    <source>
        <dbReference type="EnsemblPlants" id="OBART12G10030.1"/>
    </source>
</evidence>
<name>A0A0D3HTU1_9ORYZ</name>
<proteinExistence type="predicted"/>
<keyword evidence="2" id="KW-1185">Reference proteome</keyword>
<dbReference type="EnsemblPlants" id="OBART12G10030.1">
    <property type="protein sequence ID" value="OBART12G10030.1"/>
    <property type="gene ID" value="OBART12G10030"/>
</dbReference>
<dbReference type="Gramene" id="OBART12G10030.1">
    <property type="protein sequence ID" value="OBART12G10030.1"/>
    <property type="gene ID" value="OBART12G10030"/>
</dbReference>
<protein>
    <submittedName>
        <fullName evidence="1">Uncharacterized protein</fullName>
    </submittedName>
</protein>
<organism evidence="1">
    <name type="scientific">Oryza barthii</name>
    <dbReference type="NCBI Taxonomy" id="65489"/>
    <lineage>
        <taxon>Eukaryota</taxon>
        <taxon>Viridiplantae</taxon>
        <taxon>Streptophyta</taxon>
        <taxon>Embryophyta</taxon>
        <taxon>Tracheophyta</taxon>
        <taxon>Spermatophyta</taxon>
        <taxon>Magnoliopsida</taxon>
        <taxon>Liliopsida</taxon>
        <taxon>Poales</taxon>
        <taxon>Poaceae</taxon>
        <taxon>BOP clade</taxon>
        <taxon>Oryzoideae</taxon>
        <taxon>Oryzeae</taxon>
        <taxon>Oryzinae</taxon>
        <taxon>Oryza</taxon>
    </lineage>
</organism>
<sequence>MASKSRVGEDAQCHCGGAALWRVADAVTMRLLVASVVVCVSGGARLAHGHGCGAIARLYRSFRHSGACEIVRGAEARFGAIWHAGGMDVGGIQYKRCTVHGRYTTLRAWSVLVGLTGCMQDEMDRSVRPPCGVATRRGRLASSAY</sequence>
<reference evidence="1" key="2">
    <citation type="submission" date="2015-03" db="UniProtKB">
        <authorList>
            <consortium name="EnsemblPlants"/>
        </authorList>
    </citation>
    <scope>IDENTIFICATION</scope>
</reference>
<evidence type="ECO:0000313" key="2">
    <source>
        <dbReference type="Proteomes" id="UP000026960"/>
    </source>
</evidence>